<gene>
    <name evidence="1" type="ORF">SAMN02745205_00757</name>
</gene>
<dbReference type="EMBL" id="FUWL01000005">
    <property type="protein sequence ID" value="SJZ42568.1"/>
    <property type="molecule type" value="Genomic_DNA"/>
</dbReference>
<organism evidence="1 2">
    <name type="scientific">Porphyromonas cangingivalis</name>
    <dbReference type="NCBI Taxonomy" id="36874"/>
    <lineage>
        <taxon>Bacteria</taxon>
        <taxon>Pseudomonadati</taxon>
        <taxon>Bacteroidota</taxon>
        <taxon>Bacteroidia</taxon>
        <taxon>Bacteroidales</taxon>
        <taxon>Porphyromonadaceae</taxon>
        <taxon>Porphyromonas</taxon>
    </lineage>
</organism>
<dbReference type="InterPro" id="IPR025586">
    <property type="entry name" value="PcfJ"/>
</dbReference>
<sequence>MRPRTKIQRRVCELAMGLPEVTDAQKEWAYSRLIDHVAYRRKKEIACLECGYVWSREKGDERRKTCKCPNCSKKLNICDTRKAKLHQEVYYAIVDVVGEFQLIRYVYLGTNHRWGESARVTTWEICQHWVLDSSKYIVYGRRRTLGLYSPFWSGEMEIRPSGRDLYRSPFLIFADGVYPKYRIHEQFEKYHLHLGFGEVSPLRLFVEVPNDNRAESLLKMKQYDALRYYFHSYYNVNKYWRSICICNRNNYTIHDTSMWVDYLDALQGLGKDVYNAKYICPKDLKKEHDKYVDLYQKKRQKDFEQARLGRERRELAKEEATYKKGFKNHISKFDGLKITGAGLTIEPLKSIEEFKQEGDAMHHCVYKSRYFRFDDRLILSAKKDGQRIETIEFSLKSLQVVQSRGVCNSNTEYHDAIIRLVNNNARKIQELAEVK</sequence>
<evidence type="ECO:0000313" key="2">
    <source>
        <dbReference type="Proteomes" id="UP000189956"/>
    </source>
</evidence>
<name>A0A1T4KJJ3_PORCN</name>
<evidence type="ECO:0000313" key="1">
    <source>
        <dbReference type="EMBL" id="SJZ42568.1"/>
    </source>
</evidence>
<reference evidence="1 2" key="1">
    <citation type="submission" date="2017-02" db="EMBL/GenBank/DDBJ databases">
        <authorList>
            <person name="Peterson S.W."/>
        </authorList>
    </citation>
    <scope>NUCLEOTIDE SEQUENCE [LARGE SCALE GENOMIC DNA]</scope>
    <source>
        <strain evidence="1 2">ATCC 700135</strain>
    </source>
</reference>
<protein>
    <submittedName>
        <fullName evidence="1">PcfJ-like protein</fullName>
    </submittedName>
</protein>
<dbReference type="AlphaFoldDB" id="A0A1T4KJJ3"/>
<dbReference type="Proteomes" id="UP000189956">
    <property type="component" value="Unassembled WGS sequence"/>
</dbReference>
<proteinExistence type="predicted"/>
<dbReference type="Pfam" id="PF14284">
    <property type="entry name" value="PcfJ"/>
    <property type="match status" value="1"/>
</dbReference>
<accession>A0A1T4KJJ3</accession>